<evidence type="ECO:0000256" key="8">
    <source>
        <dbReference type="ARBA" id="ARBA00022801"/>
    </source>
</evidence>
<dbReference type="EMBL" id="JXTB01000142">
    <property type="protein sequence ID" value="PON59163.1"/>
    <property type="molecule type" value="Genomic_DNA"/>
</dbReference>
<comment type="similarity">
    <text evidence="4">Belongs to the SLC34A transporter family.</text>
</comment>
<dbReference type="InterPro" id="IPR000086">
    <property type="entry name" value="NUDIX_hydrolase_dom"/>
</dbReference>
<feature type="signal peptide" evidence="12">
    <location>
        <begin position="1"/>
        <end position="19"/>
    </location>
</feature>
<accession>A0A2P5CDM0</accession>
<dbReference type="OrthoDB" id="2011998at2759"/>
<evidence type="ECO:0000313" key="14">
    <source>
        <dbReference type="EMBL" id="PON59163.1"/>
    </source>
</evidence>
<dbReference type="PROSITE" id="PS51462">
    <property type="entry name" value="NUDIX"/>
    <property type="match status" value="1"/>
</dbReference>
<dbReference type="GO" id="GO:0034431">
    <property type="term" value="F:bis(5'-adenosyl)-hexaphosphatase activity"/>
    <property type="evidence" value="ECO:0007669"/>
    <property type="project" value="TreeGrafter"/>
</dbReference>
<evidence type="ECO:0000256" key="5">
    <source>
        <dbReference type="ARBA" id="ARBA00022475"/>
    </source>
</evidence>
<dbReference type="SUPFAM" id="SSF55811">
    <property type="entry name" value="Nudix"/>
    <property type="match status" value="1"/>
</dbReference>
<keyword evidence="8" id="KW-0378">Hydrolase</keyword>
<dbReference type="Gene3D" id="1.20.58.220">
    <property type="entry name" value="Phosphate transport system protein phou homolog 2, domain 2"/>
    <property type="match status" value="1"/>
</dbReference>
<evidence type="ECO:0000256" key="3">
    <source>
        <dbReference type="ARBA" id="ARBA00005582"/>
    </source>
</evidence>
<evidence type="ECO:0000256" key="2">
    <source>
        <dbReference type="ARBA" id="ARBA00004651"/>
    </source>
</evidence>
<dbReference type="InterPro" id="IPR003841">
    <property type="entry name" value="Na/Pi_transpt"/>
</dbReference>
<feature type="domain" description="Nudix hydrolase" evidence="13">
    <location>
        <begin position="259"/>
        <end position="394"/>
    </location>
</feature>
<comment type="caution">
    <text evidence="14">The sequence shown here is derived from an EMBL/GenBank/DDBJ whole genome shotgun (WGS) entry which is preliminary data.</text>
</comment>
<keyword evidence="6" id="KW-0812">Transmembrane</keyword>
<evidence type="ECO:0000256" key="11">
    <source>
        <dbReference type="ARBA" id="ARBA00023136"/>
    </source>
</evidence>
<comment type="cofactor">
    <cofactor evidence="1">
        <name>Mg(2+)</name>
        <dbReference type="ChEBI" id="CHEBI:18420"/>
    </cofactor>
</comment>
<dbReference type="AlphaFoldDB" id="A0A2P5CDM0"/>
<dbReference type="GO" id="GO:1901909">
    <property type="term" value="P:diadenosine hexaphosphate catabolic process"/>
    <property type="evidence" value="ECO:0007669"/>
    <property type="project" value="TreeGrafter"/>
</dbReference>
<dbReference type="GO" id="GO:0005886">
    <property type="term" value="C:plasma membrane"/>
    <property type="evidence" value="ECO:0007669"/>
    <property type="project" value="UniProtKB-SubCell"/>
</dbReference>
<dbReference type="CDD" id="cd04666">
    <property type="entry name" value="NUDIX_DIPP2_like_Nudt4"/>
    <property type="match status" value="1"/>
</dbReference>
<evidence type="ECO:0000259" key="13">
    <source>
        <dbReference type="PROSITE" id="PS51462"/>
    </source>
</evidence>
<dbReference type="PANTHER" id="PTHR12629">
    <property type="entry name" value="DIPHOSPHOINOSITOL POLYPHOSPHATE PHOSPHOHYDROLASE"/>
    <property type="match status" value="1"/>
</dbReference>
<dbReference type="GO" id="GO:0034432">
    <property type="term" value="F:bis(5'-adenosyl)-pentaphosphatase activity"/>
    <property type="evidence" value="ECO:0007669"/>
    <property type="project" value="TreeGrafter"/>
</dbReference>
<dbReference type="GO" id="GO:1901907">
    <property type="term" value="P:diadenosine pentaphosphate catabolic process"/>
    <property type="evidence" value="ECO:0007669"/>
    <property type="project" value="TreeGrafter"/>
</dbReference>
<keyword evidence="5" id="KW-1003">Cell membrane</keyword>
<evidence type="ECO:0000256" key="10">
    <source>
        <dbReference type="ARBA" id="ARBA00022989"/>
    </source>
</evidence>
<dbReference type="Pfam" id="PF01895">
    <property type="entry name" value="PhoU"/>
    <property type="match status" value="1"/>
</dbReference>
<keyword evidence="10" id="KW-1133">Transmembrane helix</keyword>
<dbReference type="GO" id="GO:0005634">
    <property type="term" value="C:nucleus"/>
    <property type="evidence" value="ECO:0007669"/>
    <property type="project" value="TreeGrafter"/>
</dbReference>
<dbReference type="GO" id="GO:1901911">
    <property type="term" value="P:adenosine 5'-(hexahydrogen pentaphosphate) catabolic process"/>
    <property type="evidence" value="ECO:0007669"/>
    <property type="project" value="TreeGrafter"/>
</dbReference>
<dbReference type="InterPro" id="IPR038078">
    <property type="entry name" value="PhoU-like_sf"/>
</dbReference>
<dbReference type="Proteomes" id="UP000237105">
    <property type="component" value="Unassembled WGS sequence"/>
</dbReference>
<dbReference type="InterPro" id="IPR015797">
    <property type="entry name" value="NUDIX_hydrolase-like_dom_sf"/>
</dbReference>
<dbReference type="GO" id="GO:0000298">
    <property type="term" value="F:endopolyphosphatase activity"/>
    <property type="evidence" value="ECO:0007669"/>
    <property type="project" value="TreeGrafter"/>
</dbReference>
<organism evidence="14 15">
    <name type="scientific">Parasponia andersonii</name>
    <name type="common">Sponia andersonii</name>
    <dbReference type="NCBI Taxonomy" id="3476"/>
    <lineage>
        <taxon>Eukaryota</taxon>
        <taxon>Viridiplantae</taxon>
        <taxon>Streptophyta</taxon>
        <taxon>Embryophyta</taxon>
        <taxon>Tracheophyta</taxon>
        <taxon>Spermatophyta</taxon>
        <taxon>Magnoliopsida</taxon>
        <taxon>eudicotyledons</taxon>
        <taxon>Gunneridae</taxon>
        <taxon>Pentapetalae</taxon>
        <taxon>rosids</taxon>
        <taxon>fabids</taxon>
        <taxon>Rosales</taxon>
        <taxon>Cannabaceae</taxon>
        <taxon>Parasponia</taxon>
    </lineage>
</organism>
<feature type="chain" id="PRO_5015128823" evidence="12">
    <location>
        <begin position="20"/>
        <end position="444"/>
    </location>
</feature>
<dbReference type="GO" id="GO:0005436">
    <property type="term" value="F:sodium:phosphate symporter activity"/>
    <property type="evidence" value="ECO:0007669"/>
    <property type="project" value="InterPro"/>
</dbReference>
<dbReference type="GO" id="GO:0071543">
    <property type="term" value="P:diphosphoinositol polyphosphate metabolic process"/>
    <property type="evidence" value="ECO:0007669"/>
    <property type="project" value="TreeGrafter"/>
</dbReference>
<evidence type="ECO:0000256" key="12">
    <source>
        <dbReference type="SAM" id="SignalP"/>
    </source>
</evidence>
<evidence type="ECO:0000313" key="15">
    <source>
        <dbReference type="Proteomes" id="UP000237105"/>
    </source>
</evidence>
<comment type="subcellular location">
    <subcellularLocation>
        <location evidence="2">Cell membrane</location>
        <topology evidence="2">Multi-pass membrane protein</topology>
    </subcellularLocation>
</comment>
<dbReference type="Gene3D" id="3.90.79.10">
    <property type="entry name" value="Nucleoside Triphosphate Pyrophosphohydrolase"/>
    <property type="match status" value="1"/>
</dbReference>
<protein>
    <submittedName>
        <fullName evidence="14">Sodium-dependent phosphate transport protein</fullName>
    </submittedName>
</protein>
<dbReference type="InterPro" id="IPR047198">
    <property type="entry name" value="DDP-like_NUDIX"/>
</dbReference>
<evidence type="ECO:0000256" key="9">
    <source>
        <dbReference type="ARBA" id="ARBA00022842"/>
    </source>
</evidence>
<dbReference type="SUPFAM" id="SSF109755">
    <property type="entry name" value="PhoU-like"/>
    <property type="match status" value="1"/>
</dbReference>
<evidence type="ECO:0000256" key="1">
    <source>
        <dbReference type="ARBA" id="ARBA00001946"/>
    </source>
</evidence>
<dbReference type="Pfam" id="PF00293">
    <property type="entry name" value="NUDIX"/>
    <property type="match status" value="1"/>
</dbReference>
<dbReference type="PANTHER" id="PTHR12629:SF0">
    <property type="entry name" value="DIPHOSPHOINOSITOL-POLYPHOSPHATE DIPHOSPHATASE"/>
    <property type="match status" value="1"/>
</dbReference>
<sequence>MIVMLNLFGAVALLLFGLAQVKDGVSRAFGAKLRTGLASGTKGGLRSFVSGFVATVALQSSTATALMVASFVERELVKPRMAQIVLLAPMSASPPLDRRDRHRMAVAAGDPRGYRSLSYRLDLPASAKRTTIGDIIERGLLPQVTKKTSLGLKFSENGYEELKKLFHLTIDNLRIAQTIIVTRDFNLAKQMMEVKVEVRHMEKQSSDRNLERLRNGRADSLQTSSLHLDMLRDLKRINAHIVSVAHPIMDEHGLLVESRLRDQYAALCFRHIAGSEDPVQLLLITSRDTGRWVIPIGLGDVKRKPHETAQREAWEEAGVVGRVREKPFGYYTNTKKLTDEESIMVVVQVHLLHALDLEGEFPKKGQRMLRWFSPAAAASAVQEPDLKYLIRGLREVAMQLLSLMPSVCVDIAYSRFGQTCDAEADIIANAYASPASLASNEIPS</sequence>
<proteinExistence type="inferred from homology"/>
<evidence type="ECO:0000256" key="6">
    <source>
        <dbReference type="ARBA" id="ARBA00022692"/>
    </source>
</evidence>
<dbReference type="Pfam" id="PF02690">
    <property type="entry name" value="Na_Pi_cotrans"/>
    <property type="match status" value="1"/>
</dbReference>
<keyword evidence="15" id="KW-1185">Reference proteome</keyword>
<dbReference type="STRING" id="3476.A0A2P5CDM0"/>
<keyword evidence="12" id="KW-0732">Signal</keyword>
<dbReference type="GO" id="GO:0046872">
    <property type="term" value="F:metal ion binding"/>
    <property type="evidence" value="ECO:0007669"/>
    <property type="project" value="UniProtKB-KW"/>
</dbReference>
<keyword evidence="9" id="KW-0460">Magnesium</keyword>
<dbReference type="GO" id="GO:0005737">
    <property type="term" value="C:cytoplasm"/>
    <property type="evidence" value="ECO:0007669"/>
    <property type="project" value="TreeGrafter"/>
</dbReference>
<keyword evidence="11" id="KW-0472">Membrane</keyword>
<name>A0A2P5CDM0_PARAD</name>
<comment type="similarity">
    <text evidence="3">Belongs to the Nudix hydrolase family.</text>
</comment>
<dbReference type="GO" id="GO:0008486">
    <property type="term" value="F:diphosphoinositol-polyphosphate diphosphatase activity"/>
    <property type="evidence" value="ECO:0007669"/>
    <property type="project" value="TreeGrafter"/>
</dbReference>
<evidence type="ECO:0000256" key="4">
    <source>
        <dbReference type="ARBA" id="ARBA00005808"/>
    </source>
</evidence>
<reference evidence="15" key="1">
    <citation type="submission" date="2016-06" db="EMBL/GenBank/DDBJ databases">
        <title>Parallel loss of symbiosis genes in relatives of nitrogen-fixing non-legume Parasponia.</title>
        <authorList>
            <person name="Van Velzen R."/>
            <person name="Holmer R."/>
            <person name="Bu F."/>
            <person name="Rutten L."/>
            <person name="Van Zeijl A."/>
            <person name="Liu W."/>
            <person name="Santuari L."/>
            <person name="Cao Q."/>
            <person name="Sharma T."/>
            <person name="Shen D."/>
            <person name="Roswanjaya Y."/>
            <person name="Wardhani T."/>
            <person name="Kalhor M.S."/>
            <person name="Jansen J."/>
            <person name="Van den Hoogen J."/>
            <person name="Gungor B."/>
            <person name="Hartog M."/>
            <person name="Hontelez J."/>
            <person name="Verver J."/>
            <person name="Yang W.-C."/>
            <person name="Schijlen E."/>
            <person name="Repin R."/>
            <person name="Schilthuizen M."/>
            <person name="Schranz E."/>
            <person name="Heidstra R."/>
            <person name="Miyata K."/>
            <person name="Fedorova E."/>
            <person name="Kohlen W."/>
            <person name="Bisseling T."/>
            <person name="Smit S."/>
            <person name="Geurts R."/>
        </authorList>
    </citation>
    <scope>NUCLEOTIDE SEQUENCE [LARGE SCALE GENOMIC DNA]</scope>
    <source>
        <strain evidence="15">cv. WU1-14</strain>
    </source>
</reference>
<evidence type="ECO:0000256" key="7">
    <source>
        <dbReference type="ARBA" id="ARBA00022723"/>
    </source>
</evidence>
<dbReference type="GO" id="GO:0044341">
    <property type="term" value="P:sodium-dependent phosphate transport"/>
    <property type="evidence" value="ECO:0007669"/>
    <property type="project" value="InterPro"/>
</dbReference>
<dbReference type="InterPro" id="IPR026022">
    <property type="entry name" value="PhoU_dom"/>
</dbReference>
<gene>
    <name evidence="14" type="ORF">PanWU01x14_160900</name>
</gene>
<keyword evidence="7" id="KW-0479">Metal-binding</keyword>